<dbReference type="STRING" id="1423726.FC07_GL000557"/>
<accession>A0A0R1GKE7</accession>
<name>A0A0R1GKE7_9LACO</name>
<comment type="caution">
    <text evidence="1">The sequence shown here is derived from an EMBL/GenBank/DDBJ whole genome shotgun (WGS) entry which is preliminary data.</text>
</comment>
<gene>
    <name evidence="1" type="ORF">FC07_GL000557</name>
</gene>
<keyword evidence="2" id="KW-1185">Reference proteome</keyword>
<dbReference type="AlphaFoldDB" id="A0A0R1GKE7"/>
<dbReference type="Proteomes" id="UP000051461">
    <property type="component" value="Unassembled WGS sequence"/>
</dbReference>
<dbReference type="EMBL" id="AZDA01000091">
    <property type="protein sequence ID" value="KRK34543.1"/>
    <property type="molecule type" value="Genomic_DNA"/>
</dbReference>
<sequence>MGEAAMVFQDWIQVNFKYDKYQMTWGKFTKQGRATLEAAIPKGYRVVGHTYSQSSASQYYWVISGDRCFSVRISNHYQKKGLPAKLQWSFVTSHFESFLTMQYAITQFLTQARKYIQLEFQDFLLLAFIQQAQRKHTIFFKDDALIICEPGKHHGTKIHLSLKFCRKFRTLIIMDLLVNGDDPHYYQWAGVSLTQGGIGVLAQYRWVMTDWRPDLVPLPILEMDYKPLKHLLGDLTAFTRELRITSLQQYSLFIQFITRLEKPVYFDDYYLEYQDQSFVHELHDDNLIKWINEMLDLKILEWHQDSTLSVTAYGRYFLDAVQHQYQLLVNYALVPKFPMELNELATAEMMAALTNTVALRKLNNRYRRVGLEKLHQQFYQVKATNAQICANYFRQQRIMRYDGTPEILGELIAILYNRYDDNDLLKKDTKGNVIWNGYQVYGRAIMRALVRTKAGQQLFEPILRPAKWRKDRRKVLSVRLKNNG</sequence>
<evidence type="ECO:0000313" key="1">
    <source>
        <dbReference type="EMBL" id="KRK34543.1"/>
    </source>
</evidence>
<protein>
    <submittedName>
        <fullName evidence="1">Uncharacterized protein</fullName>
    </submittedName>
</protein>
<proteinExistence type="predicted"/>
<reference evidence="1 2" key="1">
    <citation type="journal article" date="2015" name="Genome Announc.">
        <title>Expanding the biotechnology potential of lactobacilli through comparative genomics of 213 strains and associated genera.</title>
        <authorList>
            <person name="Sun Z."/>
            <person name="Harris H.M."/>
            <person name="McCann A."/>
            <person name="Guo C."/>
            <person name="Argimon S."/>
            <person name="Zhang W."/>
            <person name="Yang X."/>
            <person name="Jeffery I.B."/>
            <person name="Cooney J.C."/>
            <person name="Kagawa T.F."/>
            <person name="Liu W."/>
            <person name="Song Y."/>
            <person name="Salvetti E."/>
            <person name="Wrobel A."/>
            <person name="Rasinkangas P."/>
            <person name="Parkhill J."/>
            <person name="Rea M.C."/>
            <person name="O'Sullivan O."/>
            <person name="Ritari J."/>
            <person name="Douillard F.P."/>
            <person name="Paul Ross R."/>
            <person name="Yang R."/>
            <person name="Briner A.E."/>
            <person name="Felis G.E."/>
            <person name="de Vos W.M."/>
            <person name="Barrangou R."/>
            <person name="Klaenhammer T.R."/>
            <person name="Caufield P.W."/>
            <person name="Cui Y."/>
            <person name="Zhang H."/>
            <person name="O'Toole P.W."/>
        </authorList>
    </citation>
    <scope>NUCLEOTIDE SEQUENCE [LARGE SCALE GENOMIC DNA]</scope>
    <source>
        <strain evidence="1 2">DSM 20003</strain>
    </source>
</reference>
<dbReference type="PATRIC" id="fig|1423726.3.peg.572"/>
<organism evidence="1 2">
    <name type="scientific">Loigolactobacillus bifermentans DSM 20003</name>
    <dbReference type="NCBI Taxonomy" id="1423726"/>
    <lineage>
        <taxon>Bacteria</taxon>
        <taxon>Bacillati</taxon>
        <taxon>Bacillota</taxon>
        <taxon>Bacilli</taxon>
        <taxon>Lactobacillales</taxon>
        <taxon>Lactobacillaceae</taxon>
        <taxon>Loigolactobacillus</taxon>
    </lineage>
</organism>
<evidence type="ECO:0000313" key="2">
    <source>
        <dbReference type="Proteomes" id="UP000051461"/>
    </source>
</evidence>